<dbReference type="GO" id="GO:1903394">
    <property type="term" value="P:protein localization to kinetochore involved in kinetochore assembly"/>
    <property type="evidence" value="ECO:0007669"/>
    <property type="project" value="TreeGrafter"/>
</dbReference>
<dbReference type="Proteomes" id="UP000653454">
    <property type="component" value="Unassembled WGS sequence"/>
</dbReference>
<dbReference type="GO" id="GO:0000070">
    <property type="term" value="P:mitotic sister chromatid segregation"/>
    <property type="evidence" value="ECO:0007669"/>
    <property type="project" value="TreeGrafter"/>
</dbReference>
<dbReference type="PANTHER" id="PTHR15688:SF1">
    <property type="entry name" value="KINETOCHORE-ASSOCIATED PROTEIN 1"/>
    <property type="match status" value="1"/>
</dbReference>
<evidence type="ECO:0000313" key="4">
    <source>
        <dbReference type="Proteomes" id="UP000653454"/>
    </source>
</evidence>
<comment type="caution">
    <text evidence="3">The sequence shown here is derived from an EMBL/GenBank/DDBJ whole genome shotgun (WGS) entry which is preliminary data.</text>
</comment>
<dbReference type="GO" id="GO:0007094">
    <property type="term" value="P:mitotic spindle assembly checkpoint signaling"/>
    <property type="evidence" value="ECO:0007669"/>
    <property type="project" value="TreeGrafter"/>
</dbReference>
<feature type="domain" description="KNTC1 first ARM-repeats" evidence="2">
    <location>
        <begin position="288"/>
        <end position="495"/>
    </location>
</feature>
<evidence type="ECO:0000259" key="2">
    <source>
        <dbReference type="Pfam" id="PF24520"/>
    </source>
</evidence>
<evidence type="ECO:0000313" key="3">
    <source>
        <dbReference type="EMBL" id="CAG9112779.1"/>
    </source>
</evidence>
<dbReference type="InterPro" id="IPR019527">
    <property type="entry name" value="RZZ-complex_KNTC1/ROD_C"/>
</dbReference>
<protein>
    <submittedName>
        <fullName evidence="3">(diamondback moth) hypothetical protein</fullName>
    </submittedName>
</protein>
<keyword evidence="4" id="KW-1185">Reference proteome</keyword>
<feature type="domain" description="RZZ complex subunit KNTC1/ROD C-terminal" evidence="1">
    <location>
        <begin position="1303"/>
        <end position="1788"/>
    </location>
</feature>
<evidence type="ECO:0000259" key="1">
    <source>
        <dbReference type="Pfam" id="PF10493"/>
    </source>
</evidence>
<dbReference type="InterPro" id="IPR055403">
    <property type="entry name" value="ARM_KNTC1_1st"/>
</dbReference>
<dbReference type="PANTHER" id="PTHR15688">
    <property type="entry name" value="KINETOCHORE-ASSOCIATED PROTEIN 1"/>
    <property type="match status" value="1"/>
</dbReference>
<reference evidence="3" key="1">
    <citation type="submission" date="2020-11" db="EMBL/GenBank/DDBJ databases">
        <authorList>
            <person name="Whiteford S."/>
        </authorList>
    </citation>
    <scope>NUCLEOTIDE SEQUENCE</scope>
</reference>
<organism evidence="3 4">
    <name type="scientific">Plutella xylostella</name>
    <name type="common">Diamondback moth</name>
    <name type="synonym">Plutella maculipennis</name>
    <dbReference type="NCBI Taxonomy" id="51655"/>
    <lineage>
        <taxon>Eukaryota</taxon>
        <taxon>Metazoa</taxon>
        <taxon>Ecdysozoa</taxon>
        <taxon>Arthropoda</taxon>
        <taxon>Hexapoda</taxon>
        <taxon>Insecta</taxon>
        <taxon>Pterygota</taxon>
        <taxon>Neoptera</taxon>
        <taxon>Endopterygota</taxon>
        <taxon>Lepidoptera</taxon>
        <taxon>Glossata</taxon>
        <taxon>Ditrysia</taxon>
        <taxon>Yponomeutoidea</taxon>
        <taxon>Plutellidae</taxon>
        <taxon>Plutella</taxon>
    </lineage>
</organism>
<sequence length="1827" mass="209824">MSEEYCEVVRRPLNSFGSAKHLKTHLLYPKLVLTSKSGIVNIINIKPNEESPETEQCFNMEEEIIDTVLQDNILWIVLASGRLCVLDVTLENKRNVELTNFPNYKIRDVRTINGAVYFISESEECLVSHYPSKEIVKLIDTAASELQITVEKVRERRAIMHHISTVHLGGVDVSVDQGSIVVECPITGLKETILSAGSDFKQIQCWDELLVLTDGSSMWLLDLADARITLEYRTEGVKYYPVGTYSDAFYYIYADGTEAKVHSIQKDLHSLNEVGPNMGSLKKGLKTMDSQEMLKTQLRSMVDTAVLPDNEDVEVIKQMKPLFEQIQDVNFLLTSALRLCEYNTIYKCLLYIVQAKIKDNDDVKLIQELCDIMYKADLTEYIIFKGNNSYKEINLFEYNFIQLCTLFITNSDFDLACMCWRKYSDMKIVLAPDDILLILNAIPYNTKIGALIIWLKNFVPSLLKENPFHIDIIVRWTTERVFKLESSSYWPKIGLKFIDEITMVLENSMKTITIRPVSLDDLDVLKVRIVYIMELKEKYKINMLLAELSSQNPTEVSLIMLHRCYTEDLESFLQGYLPTYATRHNFELDDTLRSYVESVAASGGGGVDGTRLRILLNAFRVPSNKLDCLLNVLRYLDVPWDANIHDLAVTMSAVATNDFTSTDTDRALAREIEEELNYATIKVVLKKYNYPMSHTDYLLVIHKIISAPKVDLKDLKTIMNISASLKSYGSLLYIHRCLTDCNTKLALEYFDGLTEKEGRVTLKSAMAKYEFLIMNNNQDGKTIERCYIDFFKGTQLLDDVEITTVENMYHLKNSYDTKFSMNEMYCKDSQNEDSQRSIDVADPKTTDRSKHLARLSRTHHWRNSALFSQLQRICTTSKVRMFTENILSKLENISSHEISSLLSKFLDGTDNSAFLLELSRVFVQLISNCAEEHMYHLTKVLSILNAMINTSIVMKNLSTAWIFHYIYMPMSSFSAEDCLLQFYSRVDSKQGYEYDNDYLASLCNRNDFIPFRLFANMAGSSASVDDVFRHFKDKTLKRIISKVCVLQETDELFLTSMLLMLNTDNVEEFGNYMLDILKGPNESMPQGALTYLASPVVRRVFGVDGIAGNVASYPPQYILKSKYNMTLADIALPDITEETWDVKLVLFLVLKQQPHLSLERLIDLCKTLNVAIDDGLSLQLIAVLTTWNLNYEISNDELGRQQVKVEKDEKPLVDECTILWESIKDKAFLRDILNDFWKNGEVSLHGRLISINPYFYEVYLCIYYMLFGTGKSKEYFLLNFLKGYKRKSSPQQYEFELFSVKGMFPEIGHHRLPFHLFLRDDMWLNLKSEITLETYEQWLPAVALLALDKDVQTAKDMICSNALKQTMKTRKVESTDPEAKDTEPWRLSTREEPLLKSAHRCVRHIANMEWAGACLFYVLQGCGRGADQVAAAQLCYHFAQRWDALQPGNRAVRKMERLHSTLSTRHALHKIEWATEELVQLVTEPTQLIRALYLHPKFVEKMTRFDVNNAANEIADKNGINISSIRIQILENLLEKGSDTKSKNSFGLDNRDLMTAKYILKATCSKMGAIYLSRIAFDEETDFNKHKKLRALQCLMSIVEPDTAPKVTNRKREELWNSLLELFYTINLEYIDMPWAVGPFIQDKTRALRQILEANESNIEGLKLVAELTRLYGDGPTIIKVIPHLLRASLYDEMIPLLSKIHTTPGEIIRKAWRAVLLSPFLSADYPITERQKANCLKTINLLPLCPVIRDEDLKEIWKNCVRCKAFGIGCLVLPYMTMESRQSLPELRRIDRRNLIASLKNLHTDTYLVSGAMFVVENMISKGGYR</sequence>
<dbReference type="Pfam" id="PF24520">
    <property type="entry name" value="ARM_KNTC1_1st"/>
    <property type="match status" value="1"/>
</dbReference>
<dbReference type="Pfam" id="PF10493">
    <property type="entry name" value="Rod_C"/>
    <property type="match status" value="1"/>
</dbReference>
<accession>A0A8S4EC23</accession>
<name>A0A8S4EC23_PLUXY</name>
<dbReference type="InterPro" id="IPR052802">
    <property type="entry name" value="KNTC1"/>
</dbReference>
<gene>
    <name evidence="3" type="ORF">PLXY2_LOCUS4997</name>
</gene>
<dbReference type="EMBL" id="CAJHNJ030000014">
    <property type="protein sequence ID" value="CAG9112779.1"/>
    <property type="molecule type" value="Genomic_DNA"/>
</dbReference>
<dbReference type="GO" id="GO:0031267">
    <property type="term" value="F:small GTPase binding"/>
    <property type="evidence" value="ECO:0007669"/>
    <property type="project" value="TreeGrafter"/>
</dbReference>
<dbReference type="GO" id="GO:0005737">
    <property type="term" value="C:cytoplasm"/>
    <property type="evidence" value="ECO:0007669"/>
    <property type="project" value="TreeGrafter"/>
</dbReference>
<proteinExistence type="predicted"/>
<dbReference type="GO" id="GO:0005828">
    <property type="term" value="C:kinetochore microtubule"/>
    <property type="evidence" value="ECO:0007669"/>
    <property type="project" value="TreeGrafter"/>
</dbReference>
<dbReference type="GO" id="GO:1990423">
    <property type="term" value="C:RZZ complex"/>
    <property type="evidence" value="ECO:0007669"/>
    <property type="project" value="TreeGrafter"/>
</dbReference>